<evidence type="ECO:0008006" key="19">
    <source>
        <dbReference type="Google" id="ProtNLM"/>
    </source>
</evidence>
<keyword evidence="9 14" id="KW-0408">Iron</keyword>
<comment type="cofactor">
    <cofactor evidence="14">
        <name>Mo-molybdopterin</name>
        <dbReference type="ChEBI" id="CHEBI:71302"/>
    </cofactor>
    <text evidence="14">Binds 1 Mo-molybdopterin (Mo-MPT) cofactor per subunit.</text>
</comment>
<evidence type="ECO:0000256" key="11">
    <source>
        <dbReference type="ARBA" id="ARBA00034078"/>
    </source>
</evidence>
<dbReference type="InterPro" id="IPR000270">
    <property type="entry name" value="PB1_dom"/>
</dbReference>
<evidence type="ECO:0000259" key="16">
    <source>
        <dbReference type="PROSITE" id="PS51745"/>
    </source>
</evidence>
<evidence type="ECO:0000256" key="5">
    <source>
        <dbReference type="ARBA" id="ARBA00022714"/>
    </source>
</evidence>
<dbReference type="Pfam" id="PF00111">
    <property type="entry name" value="Fer2"/>
    <property type="match status" value="1"/>
</dbReference>
<dbReference type="SUPFAM" id="SSF54665">
    <property type="entry name" value="CO dehydrogenase molybdoprotein N-domain-like"/>
    <property type="match status" value="1"/>
</dbReference>
<feature type="domain" description="PB1" evidence="16">
    <location>
        <begin position="8"/>
        <end position="92"/>
    </location>
</feature>
<feature type="binding site" evidence="14">
    <location>
        <position position="178"/>
    </location>
    <ligand>
        <name>[2Fe-2S] cluster</name>
        <dbReference type="ChEBI" id="CHEBI:190135"/>
        <label>1</label>
    </ligand>
</feature>
<feature type="binding site" evidence="14">
    <location>
        <position position="313"/>
    </location>
    <ligand>
        <name>[2Fe-2S] cluster</name>
        <dbReference type="ChEBI" id="CHEBI:190135"/>
        <label>2</label>
    </ligand>
</feature>
<dbReference type="InterPro" id="IPR036683">
    <property type="entry name" value="CO_DH_flav_C_dom_sf"/>
</dbReference>
<comment type="cofactor">
    <cofactor evidence="1 13">
        <name>FAD</name>
        <dbReference type="ChEBI" id="CHEBI:57692"/>
    </cofactor>
</comment>
<dbReference type="GO" id="GO:0051537">
    <property type="term" value="F:2 iron, 2 sulfur cluster binding"/>
    <property type="evidence" value="ECO:0007669"/>
    <property type="project" value="UniProtKB-KW"/>
</dbReference>
<dbReference type="InterPro" id="IPR002888">
    <property type="entry name" value="2Fe-2S-bd"/>
</dbReference>
<dbReference type="SUPFAM" id="SSF54277">
    <property type="entry name" value="CAD &amp; PB1 domains"/>
    <property type="match status" value="1"/>
</dbReference>
<feature type="binding site" evidence="14">
    <location>
        <position position="1039"/>
    </location>
    <ligand>
        <name>Mo-molybdopterin</name>
        <dbReference type="ChEBI" id="CHEBI:71302"/>
    </ligand>
    <ligandPart>
        <name>Mo</name>
        <dbReference type="ChEBI" id="CHEBI:28685"/>
    </ligandPart>
</feature>
<feature type="domain" description="FAD-binding PCMH-type" evidence="15">
    <location>
        <begin position="397"/>
        <end position="604"/>
    </location>
</feature>
<keyword evidence="3 14" id="KW-0500">Molybdenum</keyword>
<dbReference type="SMART" id="SM01008">
    <property type="entry name" value="Ald_Xan_dh_C"/>
    <property type="match status" value="1"/>
</dbReference>
<dbReference type="InterPro" id="IPR036856">
    <property type="entry name" value="Ald_Oxase/Xan_DH_a/b_sf"/>
</dbReference>
<feature type="binding site" evidence="14">
    <location>
        <position position="277"/>
    </location>
    <ligand>
        <name>[2Fe-2S] cluster</name>
        <dbReference type="ChEBI" id="CHEBI:190135"/>
        <label>2</label>
    </ligand>
</feature>
<dbReference type="Pfam" id="PF02738">
    <property type="entry name" value="MoCoBD_1"/>
    <property type="match status" value="1"/>
</dbReference>
<dbReference type="GO" id="GO:0016491">
    <property type="term" value="F:oxidoreductase activity"/>
    <property type="evidence" value="ECO:0007669"/>
    <property type="project" value="UniProtKB-KW"/>
</dbReference>
<evidence type="ECO:0000256" key="9">
    <source>
        <dbReference type="ARBA" id="ARBA00023004"/>
    </source>
</evidence>
<dbReference type="SUPFAM" id="SSF47741">
    <property type="entry name" value="CO dehydrogenase ISP C-domain like"/>
    <property type="match status" value="1"/>
</dbReference>
<dbReference type="SUPFAM" id="SSF56003">
    <property type="entry name" value="Molybdenum cofactor-binding domain"/>
    <property type="match status" value="1"/>
</dbReference>
<dbReference type="Pfam" id="PF00564">
    <property type="entry name" value="PB1"/>
    <property type="match status" value="1"/>
</dbReference>
<dbReference type="Pfam" id="PF01315">
    <property type="entry name" value="Ald_Xan_dh_C"/>
    <property type="match status" value="1"/>
</dbReference>
<dbReference type="InterPro" id="IPR001041">
    <property type="entry name" value="2Fe-2S_ferredoxin-type"/>
</dbReference>
<dbReference type="EMBL" id="LGRX02013616">
    <property type="protein sequence ID" value="KAK3265887.1"/>
    <property type="molecule type" value="Genomic_DNA"/>
</dbReference>
<dbReference type="PROSITE" id="PS51745">
    <property type="entry name" value="PB1"/>
    <property type="match status" value="1"/>
</dbReference>
<evidence type="ECO:0000256" key="8">
    <source>
        <dbReference type="ARBA" id="ARBA00023002"/>
    </source>
</evidence>
<dbReference type="Gene3D" id="3.10.20.90">
    <property type="entry name" value="Phosphatidylinositol 3-kinase Catalytic Subunit, Chain A, domain 1"/>
    <property type="match status" value="1"/>
</dbReference>
<dbReference type="InterPro" id="IPR053793">
    <property type="entry name" value="PB1-like"/>
</dbReference>
<keyword evidence="10 14" id="KW-0411">Iron-sulfur</keyword>
<feature type="active site" description="Proton acceptor" evidence="12">
    <location>
        <position position="1495"/>
    </location>
</feature>
<dbReference type="Gene3D" id="3.30.390.50">
    <property type="entry name" value="CO dehydrogenase flavoprotein, C-terminal domain"/>
    <property type="match status" value="1"/>
</dbReference>
<dbReference type="PROSITE" id="PS51387">
    <property type="entry name" value="FAD_PCMH"/>
    <property type="match status" value="1"/>
</dbReference>
<keyword evidence="6 14" id="KW-0479">Metal-binding</keyword>
<organism evidence="17 18">
    <name type="scientific">Cymbomonas tetramitiformis</name>
    <dbReference type="NCBI Taxonomy" id="36881"/>
    <lineage>
        <taxon>Eukaryota</taxon>
        <taxon>Viridiplantae</taxon>
        <taxon>Chlorophyta</taxon>
        <taxon>Pyramimonadophyceae</taxon>
        <taxon>Pyramimonadales</taxon>
        <taxon>Pyramimonadaceae</taxon>
        <taxon>Cymbomonas</taxon>
    </lineage>
</organism>
<dbReference type="Gene3D" id="1.10.150.120">
    <property type="entry name" value="[2Fe-2S]-binding domain"/>
    <property type="match status" value="1"/>
</dbReference>
<dbReference type="PIRSF" id="PIRSF000127">
    <property type="entry name" value="Xanthine_DH"/>
    <property type="match status" value="1"/>
</dbReference>
<dbReference type="InterPro" id="IPR008274">
    <property type="entry name" value="AldOxase/xan_DH_MoCoBD1"/>
</dbReference>
<protein>
    <recommendedName>
        <fullName evidence="19">Xanthine dehydrogenase</fullName>
    </recommendedName>
</protein>
<feature type="binding site" evidence="14">
    <location>
        <position position="274"/>
    </location>
    <ligand>
        <name>[2Fe-2S] cluster</name>
        <dbReference type="ChEBI" id="CHEBI:190135"/>
        <label>2</label>
    </ligand>
</feature>
<feature type="binding site" evidence="14">
    <location>
        <position position="1321"/>
    </location>
    <ligand>
        <name>Mo-molybdopterin</name>
        <dbReference type="ChEBI" id="CHEBI:71302"/>
    </ligand>
    <ligandPart>
        <name>Mo</name>
        <dbReference type="ChEBI" id="CHEBI:28685"/>
    </ligandPart>
</feature>
<dbReference type="Pfam" id="PF20256">
    <property type="entry name" value="MoCoBD_2"/>
    <property type="match status" value="1"/>
</dbReference>
<dbReference type="CDD" id="cd05992">
    <property type="entry name" value="PB1"/>
    <property type="match status" value="1"/>
</dbReference>
<evidence type="ECO:0000313" key="17">
    <source>
        <dbReference type="EMBL" id="KAK3265887.1"/>
    </source>
</evidence>
<dbReference type="InterPro" id="IPR016208">
    <property type="entry name" value="Ald_Oxase/xanthine_DH-like"/>
</dbReference>
<evidence type="ECO:0000256" key="4">
    <source>
        <dbReference type="ARBA" id="ARBA00022630"/>
    </source>
</evidence>
<evidence type="ECO:0000256" key="13">
    <source>
        <dbReference type="PIRSR" id="PIRSR000127-2"/>
    </source>
</evidence>
<dbReference type="InterPro" id="IPR006058">
    <property type="entry name" value="2Fe2S_fd_BS"/>
</dbReference>
<dbReference type="PANTHER" id="PTHR11908">
    <property type="entry name" value="XANTHINE DEHYDROGENASE"/>
    <property type="match status" value="1"/>
</dbReference>
<dbReference type="InterPro" id="IPR016166">
    <property type="entry name" value="FAD-bd_PCMH"/>
</dbReference>
<dbReference type="Pfam" id="PF00941">
    <property type="entry name" value="FAD_binding_5"/>
    <property type="match status" value="1"/>
</dbReference>
<dbReference type="InterPro" id="IPR036010">
    <property type="entry name" value="2Fe-2S_ferredoxin-like_sf"/>
</dbReference>
<comment type="cofactor">
    <cofactor evidence="11">
        <name>[2Fe-2S] cluster</name>
        <dbReference type="ChEBI" id="CHEBI:190135"/>
    </cofactor>
</comment>
<dbReference type="SMART" id="SM00666">
    <property type="entry name" value="PB1"/>
    <property type="match status" value="1"/>
</dbReference>
<dbReference type="FunFam" id="3.30.365.10:FF:000001">
    <property type="entry name" value="Xanthine dehydrogenase oxidase"/>
    <property type="match status" value="1"/>
</dbReference>
<keyword evidence="4" id="KW-0285">Flavoprotein</keyword>
<feature type="binding site" evidence="13">
    <location>
        <position position="599"/>
    </location>
    <ligand>
        <name>FAD</name>
        <dbReference type="ChEBI" id="CHEBI:57692"/>
    </ligand>
</feature>
<feature type="binding site" evidence="14">
    <location>
        <position position="1153"/>
    </location>
    <ligand>
        <name>Mo-molybdopterin</name>
        <dbReference type="ChEBI" id="CHEBI:71302"/>
    </ligand>
    <ligandPart>
        <name>Mo</name>
        <dbReference type="ChEBI" id="CHEBI:28685"/>
    </ligandPart>
</feature>
<dbReference type="InterPro" id="IPR037165">
    <property type="entry name" value="AldOxase/xan_DH_Mopterin-bd_sf"/>
</dbReference>
<evidence type="ECO:0000256" key="2">
    <source>
        <dbReference type="ARBA" id="ARBA00006849"/>
    </source>
</evidence>
<dbReference type="Gene3D" id="3.90.1170.50">
    <property type="entry name" value="Aldehyde oxidase/xanthine dehydrogenase, a/b hammerhead"/>
    <property type="match status" value="1"/>
</dbReference>
<dbReference type="Proteomes" id="UP001190700">
    <property type="component" value="Unassembled WGS sequence"/>
</dbReference>
<dbReference type="PROSITE" id="PS00197">
    <property type="entry name" value="2FE2S_FER_1"/>
    <property type="match status" value="1"/>
</dbReference>
<dbReference type="SMART" id="SM01092">
    <property type="entry name" value="CO_deh_flav_C"/>
    <property type="match status" value="1"/>
</dbReference>
<feature type="binding site" evidence="14">
    <location>
        <position position="181"/>
    </location>
    <ligand>
        <name>[2Fe-2S] cluster</name>
        <dbReference type="ChEBI" id="CHEBI:190135"/>
        <label>1</label>
    </ligand>
</feature>
<feature type="binding site" evidence="14">
    <location>
        <position position="1008"/>
    </location>
    <ligand>
        <name>Mo-molybdopterin</name>
        <dbReference type="ChEBI" id="CHEBI:71302"/>
    </ligand>
    <ligandPart>
        <name>Mo</name>
        <dbReference type="ChEBI" id="CHEBI:28685"/>
    </ligandPart>
</feature>
<proteinExistence type="inferred from homology"/>
<comment type="caution">
    <text evidence="17">The sequence shown here is derived from an EMBL/GenBank/DDBJ whole genome shotgun (WGS) entry which is preliminary data.</text>
</comment>
<gene>
    <name evidence="17" type="ORF">CYMTET_25461</name>
</gene>
<dbReference type="GO" id="GO:0005506">
    <property type="term" value="F:iron ion binding"/>
    <property type="evidence" value="ECO:0007669"/>
    <property type="project" value="InterPro"/>
</dbReference>
<dbReference type="InterPro" id="IPR016169">
    <property type="entry name" value="FAD-bd_PCMH_sub2"/>
</dbReference>
<dbReference type="PANTHER" id="PTHR11908:SF132">
    <property type="entry name" value="ALDEHYDE OXIDASE 1-RELATED"/>
    <property type="match status" value="1"/>
</dbReference>
<dbReference type="Gene3D" id="3.30.365.10">
    <property type="entry name" value="Aldehyde oxidase/xanthine dehydrogenase, molybdopterin binding domain"/>
    <property type="match status" value="4"/>
</dbReference>
<dbReference type="InterPro" id="IPR036884">
    <property type="entry name" value="2Fe-2S-bd_dom_sf"/>
</dbReference>
<dbReference type="Pfam" id="PF03450">
    <property type="entry name" value="CO_deh_flav_C"/>
    <property type="match status" value="1"/>
</dbReference>
<evidence type="ECO:0000256" key="14">
    <source>
        <dbReference type="PIRSR" id="PIRSR000127-3"/>
    </source>
</evidence>
<dbReference type="InterPro" id="IPR012675">
    <property type="entry name" value="Beta-grasp_dom_sf"/>
</dbReference>
<evidence type="ECO:0000256" key="3">
    <source>
        <dbReference type="ARBA" id="ARBA00022505"/>
    </source>
</evidence>
<evidence type="ECO:0000313" key="18">
    <source>
        <dbReference type="Proteomes" id="UP001190700"/>
    </source>
</evidence>
<dbReference type="InterPro" id="IPR000674">
    <property type="entry name" value="Ald_Oxase/Xan_DH_a/b"/>
</dbReference>
<evidence type="ECO:0000256" key="12">
    <source>
        <dbReference type="PIRSR" id="PIRSR000127-1"/>
    </source>
</evidence>
<feature type="binding site" evidence="13">
    <location>
        <position position="617"/>
    </location>
    <ligand>
        <name>FAD</name>
        <dbReference type="ChEBI" id="CHEBI:57692"/>
    </ligand>
</feature>
<dbReference type="InterPro" id="IPR036318">
    <property type="entry name" value="FAD-bd_PCMH-like_sf"/>
</dbReference>
<dbReference type="SUPFAM" id="SSF56176">
    <property type="entry name" value="FAD-binding/transporter-associated domain-like"/>
    <property type="match status" value="1"/>
</dbReference>
<dbReference type="SUPFAM" id="SSF55447">
    <property type="entry name" value="CO dehydrogenase flavoprotein C-terminal domain-like"/>
    <property type="match status" value="1"/>
</dbReference>
<dbReference type="InterPro" id="IPR005107">
    <property type="entry name" value="CO_DH_flav_C"/>
</dbReference>
<comment type="similarity">
    <text evidence="2">Belongs to the xanthine dehydrogenase family.</text>
</comment>
<dbReference type="SUPFAM" id="SSF54292">
    <property type="entry name" value="2Fe-2S ferredoxin-like"/>
    <property type="match status" value="1"/>
</dbReference>
<name>A0AAE0FUE6_9CHLO</name>
<reference evidence="17 18" key="1">
    <citation type="journal article" date="2015" name="Genome Biol. Evol.">
        <title>Comparative Genomics of a Bacterivorous Green Alga Reveals Evolutionary Causalities and Consequences of Phago-Mixotrophic Mode of Nutrition.</title>
        <authorList>
            <person name="Burns J.A."/>
            <person name="Paasch A."/>
            <person name="Narechania A."/>
            <person name="Kim E."/>
        </authorList>
    </citation>
    <scope>NUCLEOTIDE SEQUENCE [LARGE SCALE GENOMIC DNA]</scope>
    <source>
        <strain evidence="17 18">PLY_AMNH</strain>
    </source>
</reference>
<accession>A0AAE0FUE6</accession>
<evidence type="ECO:0000256" key="1">
    <source>
        <dbReference type="ARBA" id="ARBA00001974"/>
    </source>
</evidence>
<feature type="binding site" evidence="14">
    <location>
        <position position="173"/>
    </location>
    <ligand>
        <name>[2Fe-2S] cluster</name>
        <dbReference type="ChEBI" id="CHEBI:190135"/>
        <label>1</label>
    </ligand>
</feature>
<dbReference type="Gene3D" id="3.10.20.30">
    <property type="match status" value="1"/>
</dbReference>
<dbReference type="InterPro" id="IPR002346">
    <property type="entry name" value="Mopterin_DH_FAD-bd"/>
</dbReference>
<dbReference type="Gene3D" id="3.30.465.10">
    <property type="match status" value="1"/>
</dbReference>
<dbReference type="Pfam" id="PF01799">
    <property type="entry name" value="Fer2_2"/>
    <property type="match status" value="1"/>
</dbReference>
<evidence type="ECO:0000256" key="7">
    <source>
        <dbReference type="ARBA" id="ARBA00022827"/>
    </source>
</evidence>
<comment type="cofactor">
    <cofactor evidence="14">
        <name>[2Fe-2S] cluster</name>
        <dbReference type="ChEBI" id="CHEBI:190135"/>
    </cofactor>
    <text evidence="14">Binds 2 [2Fe-2S] clusters.</text>
</comment>
<keyword evidence="18" id="KW-1185">Reference proteome</keyword>
<dbReference type="InterPro" id="IPR046867">
    <property type="entry name" value="AldOxase/xan_DH_MoCoBD2"/>
</dbReference>
<evidence type="ECO:0000256" key="6">
    <source>
        <dbReference type="ARBA" id="ARBA00022723"/>
    </source>
</evidence>
<keyword evidence="8" id="KW-0560">Oxidoreductase</keyword>
<feature type="binding site" evidence="13">
    <location>
        <begin position="538"/>
        <end position="542"/>
    </location>
    <ligand>
        <name>FAD</name>
        <dbReference type="ChEBI" id="CHEBI:57692"/>
    </ligand>
</feature>
<evidence type="ECO:0000256" key="10">
    <source>
        <dbReference type="ARBA" id="ARBA00023014"/>
    </source>
</evidence>
<feature type="binding site" evidence="14">
    <location>
        <position position="311"/>
    </location>
    <ligand>
        <name>[2Fe-2S] cluster</name>
        <dbReference type="ChEBI" id="CHEBI:190135"/>
        <label>2</label>
    </ligand>
</feature>
<dbReference type="GO" id="GO:0071949">
    <property type="term" value="F:FAD binding"/>
    <property type="evidence" value="ECO:0007669"/>
    <property type="project" value="InterPro"/>
</dbReference>
<evidence type="ECO:0000259" key="15">
    <source>
        <dbReference type="PROSITE" id="PS51387"/>
    </source>
</evidence>
<sequence length="1550" mass="165003">MGWFSTSKLLVKVKLVGTPHVRRITLQSSPTSITFEELLTLVRIRFKDVLLRDTLHHVDAEGDRISISSDEELRDIVQEASGSGLTVLLHATPETLSSITQDAQGWELVSADETPEGEAGEDAPIARVDDIPYSNTLRFWINGAEHSLQNPSPSLLLVDYLHSCGLYGTKVGCGEGGCGACTVTMSLASASVKGAHRHIRPVEPCGLSSRSKDELSSAPAEVASDTQVVSINSCLRLLCSVDGMSITTTEGLGSSQTGFHPIQDKIAEGNGSQCGYCTPGWVMNMYGLVESTPAGSLTKAAIEQNFDGNLCRCTGYRPILSSFKEFADAQCDEHPSPNLAATSEQRLCEDIEDSGACARKGSCQGSSQCSSEYRRAPPLHPDVLKYQSNLAPLHFVDPVNGSEWYRPVTLAQLWDVRAICAAGSKAVSLVCANTSMGVTKYFTAGEVGEHGIEGVASEASCCSARRDSDDNAPKVTIDIKDIAELQGAVVDDDRIVVGAALPIAGLIGVLEKVSGAAFPSLVRHLKRVASVQIRNVGSWAGNLMIAKKYPQFGSDIVTVFAALSIELHLASTRGQRELTMEGFLSTDLYDDEVITSCVLPRMLAPAAASTVVYKTYKIAQRHVFAHAIVNAGFLLAINKEGAVARATAVFNGVCPQILFAKATEKALTGQKINQATLQAVLAAVEGDISQAGGAGDDPRYSEGYKIGLVKSFVYKLFLEAQSSLPPALASAIVPFAAAEDRPVSSGSQGFDVNAAEAPVSEPIIKLSAKIQASGEAKYTSTLSPGTQGLYGALVFASEANVKIVSVDPTAAVAMQGVKGFVAKSDIPSAGSNKPFLLMEEVFLAAGDKAPCVGAQIGLVLADTAAHARAGAKAVKVVYSSASPGEAPPVLITSLAMAKEQNAFYAKKTIDDAIERLPFMGSRSSRIPHAWHLGRRLPEHLQPFKVGTPSDTRPPLSDLLGPVLGANGLPKLITGSFKTGAQKHFYMEPQSTAVFPQEGGALEVWSSTQDPVTACTTIAKLLGIPKTQVTVKVNRVGGGFGGKLYRGMPLGSAACVAAFKHQVPVVVVNERVDDMKMIGGREFCDMDYEAMYTEEGEILSTNMKMSMDVGSFLGDAIIDVLFASTFADNCYHTKQFFALCTPYFTHTHHTTSCRAPGALQGILMHEVVLERVAHDLGIPHRQVQEANFYKVGQKTPSGEEIGSATFNWTIPQMWAKLKKDCDLETRQGAVDAFNAANRWRKKGIAMMPVKYGIALNLFKSGSLVVIHDDGSIAVAHGGVEMGQGINTKVAQVAAFALGAPLDCVTVADADTSKIPVNGFTGASGTSECSAKSVENACDALTAKLMPYKAAGRSWKDIVEAAAADGVSLTANGWYENKEKMIPGTDNYATYGVSCSEVEVDVLTGEVQVLRTDIIMDQGVSLNPDIDIGQIEGGFIMALGYVLMEEVIFDKAGHQLTLGTWEYKVPSAYDIPIEINVQLMNNVPNPDGILKSKASAEPPMALVGSVFFAAKEAIYAARKDVGNSDYLSLQLPLTVQGIRQACLIEDRQFALS</sequence>
<keyword evidence="5 14" id="KW-0001">2Fe-2S</keyword>
<feature type="binding site" evidence="14">
    <location>
        <position position="234"/>
    </location>
    <ligand>
        <name>[2Fe-2S] cluster</name>
        <dbReference type="ChEBI" id="CHEBI:190135"/>
        <label>1</label>
    </ligand>
</feature>
<keyword evidence="7 13" id="KW-0274">FAD</keyword>